<organism evidence="8 9">
    <name type="scientific">candidate division WWE3 bacterium CG23_combo_of_CG06-09_8_20_14_all_40_14</name>
    <dbReference type="NCBI Taxonomy" id="1975095"/>
    <lineage>
        <taxon>Bacteria</taxon>
        <taxon>Katanobacteria</taxon>
    </lineage>
</organism>
<dbReference type="EC" id="2.7.13.3" evidence="2"/>
<dbReference type="InterPro" id="IPR004358">
    <property type="entry name" value="Sig_transdc_His_kin-like_C"/>
</dbReference>
<dbReference type="PANTHER" id="PTHR43047">
    <property type="entry name" value="TWO-COMPONENT HISTIDINE PROTEIN KINASE"/>
    <property type="match status" value="1"/>
</dbReference>
<dbReference type="GO" id="GO:0005886">
    <property type="term" value="C:plasma membrane"/>
    <property type="evidence" value="ECO:0007669"/>
    <property type="project" value="TreeGrafter"/>
</dbReference>
<comment type="caution">
    <text evidence="8">The sequence shown here is derived from an EMBL/GenBank/DDBJ whole genome shotgun (WGS) entry which is preliminary data.</text>
</comment>
<dbReference type="FunFam" id="3.30.565.10:FF:000006">
    <property type="entry name" value="Sensor histidine kinase WalK"/>
    <property type="match status" value="1"/>
</dbReference>
<dbReference type="SUPFAM" id="SSF55874">
    <property type="entry name" value="ATPase domain of HSP90 chaperone/DNA topoisomerase II/histidine kinase"/>
    <property type="match status" value="1"/>
</dbReference>
<evidence type="ECO:0000259" key="7">
    <source>
        <dbReference type="PROSITE" id="PS50109"/>
    </source>
</evidence>
<reference evidence="8 9" key="1">
    <citation type="submission" date="2017-09" db="EMBL/GenBank/DDBJ databases">
        <title>Depth-based differentiation of microbial function through sediment-hosted aquifers and enrichment of novel symbionts in the deep terrestrial subsurface.</title>
        <authorList>
            <person name="Probst A.J."/>
            <person name="Ladd B."/>
            <person name="Jarett J.K."/>
            <person name="Geller-Mcgrath D.E."/>
            <person name="Sieber C.M."/>
            <person name="Emerson J.B."/>
            <person name="Anantharaman K."/>
            <person name="Thomas B.C."/>
            <person name="Malmstrom R."/>
            <person name="Stieglmeier M."/>
            <person name="Klingl A."/>
            <person name="Woyke T."/>
            <person name="Ryan C.M."/>
            <person name="Banfield J.F."/>
        </authorList>
    </citation>
    <scope>NUCLEOTIDE SEQUENCE [LARGE SCALE GENOMIC DNA]</scope>
    <source>
        <strain evidence="8">CG23_combo_of_CG06-09_8_20_14_all_40_14</strain>
    </source>
</reference>
<dbReference type="InterPro" id="IPR036890">
    <property type="entry name" value="HATPase_C_sf"/>
</dbReference>
<dbReference type="InterPro" id="IPR003594">
    <property type="entry name" value="HATPase_dom"/>
</dbReference>
<comment type="catalytic activity">
    <reaction evidence="1">
        <text>ATP + protein L-histidine = ADP + protein N-phospho-L-histidine.</text>
        <dbReference type="EC" id="2.7.13.3"/>
    </reaction>
</comment>
<keyword evidence="6" id="KW-1133">Transmembrane helix</keyword>
<dbReference type="PROSITE" id="PS50109">
    <property type="entry name" value="HIS_KIN"/>
    <property type="match status" value="1"/>
</dbReference>
<evidence type="ECO:0000256" key="1">
    <source>
        <dbReference type="ARBA" id="ARBA00000085"/>
    </source>
</evidence>
<dbReference type="InterPro" id="IPR036097">
    <property type="entry name" value="HisK_dim/P_sf"/>
</dbReference>
<dbReference type="PANTHER" id="PTHR43047:SF72">
    <property type="entry name" value="OSMOSENSING HISTIDINE PROTEIN KINASE SLN1"/>
    <property type="match status" value="1"/>
</dbReference>
<dbReference type="CDD" id="cd00082">
    <property type="entry name" value="HisKA"/>
    <property type="match status" value="1"/>
</dbReference>
<feature type="domain" description="Histidine kinase" evidence="7">
    <location>
        <begin position="343"/>
        <end position="559"/>
    </location>
</feature>
<feature type="transmembrane region" description="Helical" evidence="6">
    <location>
        <begin position="12"/>
        <end position="32"/>
    </location>
</feature>
<proteinExistence type="predicted"/>
<name>A0A2G9XC69_UNCKA</name>
<dbReference type="InterPro" id="IPR029016">
    <property type="entry name" value="GAF-like_dom_sf"/>
</dbReference>
<evidence type="ECO:0000256" key="6">
    <source>
        <dbReference type="SAM" id="Phobius"/>
    </source>
</evidence>
<evidence type="ECO:0000256" key="2">
    <source>
        <dbReference type="ARBA" id="ARBA00012438"/>
    </source>
</evidence>
<dbReference type="Gene3D" id="3.30.450.40">
    <property type="match status" value="1"/>
</dbReference>
<dbReference type="Proteomes" id="UP000231388">
    <property type="component" value="Unassembled WGS sequence"/>
</dbReference>
<dbReference type="InterPro" id="IPR005467">
    <property type="entry name" value="His_kinase_dom"/>
</dbReference>
<dbReference type="Gene3D" id="3.30.450.20">
    <property type="entry name" value="PAS domain"/>
    <property type="match status" value="1"/>
</dbReference>
<keyword evidence="6" id="KW-0812">Transmembrane</keyword>
<keyword evidence="5" id="KW-0418">Kinase</keyword>
<evidence type="ECO:0000256" key="4">
    <source>
        <dbReference type="ARBA" id="ARBA00022679"/>
    </source>
</evidence>
<keyword evidence="3" id="KW-0597">Phosphoprotein</keyword>
<keyword evidence="6" id="KW-0472">Membrane</keyword>
<dbReference type="AlphaFoldDB" id="A0A2G9XC69"/>
<sequence>MVSAQMSYHSEFLLALIVFVMSAVSLASLLFARYSEIKNLALKEEFEKRHRLFLRKLYELAVLQEIGKRIGYSLNIQKICEIITNSIGDLVKYSAVSYAVLEDANLTFCIRLEEAVDASFVSDVKQKVLASVQVLTNKDITKSKVDEGIAGAVVGDFPNKKLLSFFNVPLYARRGVIGVINIASTTKDMYARGEDALVLYKLSNQASLAVENLQAVLDSEKSKLEIMVESLADGVFYVDKEMRLLVINKSAKDMLKVESIGSINILDISNVFPENFNFNEKLSEALKLEKDIVSPELMLNDRFFKIIFTPVKGENELLGVAVLMQDVSEQKLLEKMRKDFTSMMVHDLRAPLNVMYGTSDLLTKRAEEIEKTKFNELLFEIKNSSKNMLNIVNDLLDEAKIEAGKFVPNKSKEDIVELIKRQVKFFQPLADQKSLYLRADIPKESFEFNFDNDQVARVLANLISNGIKFTKEGGITIKLIKNDKAIHVSVIDTGCGINEEQKERLFSKFEQIRSPVDPLQKGTGLGLVIAKGIIEAHGGKMWVESDGKNGASFNFTLLL</sequence>
<dbReference type="Pfam" id="PF00512">
    <property type="entry name" value="HisKA"/>
    <property type="match status" value="1"/>
</dbReference>
<dbReference type="Gene3D" id="3.30.565.10">
    <property type="entry name" value="Histidine kinase-like ATPase, C-terminal domain"/>
    <property type="match status" value="1"/>
</dbReference>
<dbReference type="EMBL" id="PCQY01000023">
    <property type="protein sequence ID" value="PIP04554.1"/>
    <property type="molecule type" value="Genomic_DNA"/>
</dbReference>
<keyword evidence="4" id="KW-0808">Transferase</keyword>
<dbReference type="Gene3D" id="1.10.287.130">
    <property type="match status" value="1"/>
</dbReference>
<accession>A0A2G9XC69</accession>
<gene>
    <name evidence="8" type="ORF">COX53_01840</name>
</gene>
<evidence type="ECO:0000313" key="8">
    <source>
        <dbReference type="EMBL" id="PIP04554.1"/>
    </source>
</evidence>
<dbReference type="SUPFAM" id="SSF47384">
    <property type="entry name" value="Homodimeric domain of signal transducing histidine kinase"/>
    <property type="match status" value="1"/>
</dbReference>
<dbReference type="InterPro" id="IPR003661">
    <property type="entry name" value="HisK_dim/P_dom"/>
</dbReference>
<evidence type="ECO:0000313" key="9">
    <source>
        <dbReference type="Proteomes" id="UP000231388"/>
    </source>
</evidence>
<dbReference type="GO" id="GO:0009927">
    <property type="term" value="F:histidine phosphotransfer kinase activity"/>
    <property type="evidence" value="ECO:0007669"/>
    <property type="project" value="TreeGrafter"/>
</dbReference>
<dbReference type="SUPFAM" id="SSF55781">
    <property type="entry name" value="GAF domain-like"/>
    <property type="match status" value="1"/>
</dbReference>
<dbReference type="SMART" id="SM00387">
    <property type="entry name" value="HATPase_c"/>
    <property type="match status" value="1"/>
</dbReference>
<dbReference type="GO" id="GO:0000155">
    <property type="term" value="F:phosphorelay sensor kinase activity"/>
    <property type="evidence" value="ECO:0007669"/>
    <property type="project" value="InterPro"/>
</dbReference>
<dbReference type="SMART" id="SM00388">
    <property type="entry name" value="HisKA"/>
    <property type="match status" value="1"/>
</dbReference>
<evidence type="ECO:0000256" key="3">
    <source>
        <dbReference type="ARBA" id="ARBA00022553"/>
    </source>
</evidence>
<dbReference type="Pfam" id="PF02518">
    <property type="entry name" value="HATPase_c"/>
    <property type="match status" value="1"/>
</dbReference>
<dbReference type="PRINTS" id="PR00344">
    <property type="entry name" value="BCTRLSENSOR"/>
</dbReference>
<evidence type="ECO:0000256" key="5">
    <source>
        <dbReference type="ARBA" id="ARBA00022777"/>
    </source>
</evidence>
<protein>
    <recommendedName>
        <fullName evidence="2">histidine kinase</fullName>
        <ecNumber evidence="2">2.7.13.3</ecNumber>
    </recommendedName>
</protein>